<dbReference type="AlphaFoldDB" id="A0A9X3HZC9"/>
<proteinExistence type="predicted"/>
<comment type="caution">
    <text evidence="1">The sequence shown here is derived from an EMBL/GenBank/DDBJ whole genome shotgun (WGS) entry which is preliminary data.</text>
</comment>
<gene>
    <name evidence="1" type="ORF">MD535_24795</name>
</gene>
<dbReference type="EMBL" id="JAKRRY010000073">
    <property type="protein sequence ID" value="MCW8349208.1"/>
    <property type="molecule type" value="Genomic_DNA"/>
</dbReference>
<name>A0A9X3HZC9_9VIBR</name>
<dbReference type="Proteomes" id="UP001155587">
    <property type="component" value="Unassembled WGS sequence"/>
</dbReference>
<sequence>MGDRGQIQVKSLNPQMMTEYRNVNGTTALVTIGRHHSVIGSIETQVRRMDVSEFYEYCEILGLEPRDCFQFIKAWKTKKNMSTGKLF</sequence>
<dbReference type="InterPro" id="IPR010982">
    <property type="entry name" value="Lambda_DNA-bd_dom_sf"/>
</dbReference>
<protein>
    <submittedName>
        <fullName evidence="1">Uncharacterized protein</fullName>
    </submittedName>
</protein>
<dbReference type="GO" id="GO:0003677">
    <property type="term" value="F:DNA binding"/>
    <property type="evidence" value="ECO:0007669"/>
    <property type="project" value="InterPro"/>
</dbReference>
<organism evidence="1 2">
    <name type="scientific">Vibrio qingdaonensis</name>
    <dbReference type="NCBI Taxonomy" id="2829491"/>
    <lineage>
        <taxon>Bacteria</taxon>
        <taxon>Pseudomonadati</taxon>
        <taxon>Pseudomonadota</taxon>
        <taxon>Gammaproteobacteria</taxon>
        <taxon>Vibrionales</taxon>
        <taxon>Vibrionaceae</taxon>
        <taxon>Vibrio</taxon>
    </lineage>
</organism>
<evidence type="ECO:0000313" key="1">
    <source>
        <dbReference type="EMBL" id="MCW8349208.1"/>
    </source>
</evidence>
<evidence type="ECO:0000313" key="2">
    <source>
        <dbReference type="Proteomes" id="UP001155587"/>
    </source>
</evidence>
<keyword evidence="2" id="KW-1185">Reference proteome</keyword>
<reference evidence="1" key="1">
    <citation type="submission" date="2022-02" db="EMBL/GenBank/DDBJ databases">
        <title>Vibrio sp. nov, a new bacterium isolated from seawater.</title>
        <authorList>
            <person name="Yuan Y."/>
        </authorList>
    </citation>
    <scope>NUCLEOTIDE SEQUENCE</scope>
    <source>
        <strain evidence="1">ZSDZ65</strain>
    </source>
</reference>
<accession>A0A9X3HZC9</accession>
<dbReference type="RefSeq" id="WP_265677936.1">
    <property type="nucleotide sequence ID" value="NZ_JAKRRY010000073.1"/>
</dbReference>
<dbReference type="Gene3D" id="1.10.260.40">
    <property type="entry name" value="lambda repressor-like DNA-binding domains"/>
    <property type="match status" value="1"/>
</dbReference>